<dbReference type="InterPro" id="IPR003615">
    <property type="entry name" value="HNH_nuc"/>
</dbReference>
<dbReference type="InterPro" id="IPR036758">
    <property type="entry name" value="At5g01610-like"/>
</dbReference>
<dbReference type="SUPFAM" id="SSF141562">
    <property type="entry name" value="At5g01610-like"/>
    <property type="match status" value="1"/>
</dbReference>
<dbReference type="PANTHER" id="PTHR33427:SF1">
    <property type="entry name" value="F6A14.21 PROTEIN"/>
    <property type="match status" value="1"/>
</dbReference>
<accession>A0A8X8W151</accession>
<sequence length="420" mass="46982">MSCITHTLLCERDREVFIKSKREPFILVCGGGSELLKMEKALVKVASIKAGSFWVSKKAKEEISNISQDISTLSNTVEEKAKWIFNKLKGKPLKSLPDLLRDYNLPRGLFPQNITCYEFEEAKSKLIVHMSSPCEVCFKDSSVVRYSTRVKATLSRGKLTGIEGMKTKVLVWVKVSSINVEGTKSDKICFMAGVKKSRSKDAYEMPRDGLRKINRKTNFSGLDGMSSAPGSVSPPRARKPKDEELPRFFDTKAKSMCWANADTVPGRHPERWRKDAAGNVVCKRFCNCQGCLCFEYDHIVPFSKGGESVAENCQILQTRVNRFKSDKEGIDDSILKGYSCDIKFTDDGSSVAYAKTGARRVTLPSFMTDKELDIVEMAVYGDVIRPGNQCRCRTIAEMLGQQISKDKKAPCKLPYDDSSS</sequence>
<dbReference type="Pfam" id="PF04398">
    <property type="entry name" value="DUF538"/>
    <property type="match status" value="1"/>
</dbReference>
<dbReference type="PANTHER" id="PTHR33427">
    <property type="entry name" value="HNH ENDONUCLEASE"/>
    <property type="match status" value="1"/>
</dbReference>
<evidence type="ECO:0000313" key="2">
    <source>
        <dbReference type="EMBL" id="KAG6386073.1"/>
    </source>
</evidence>
<dbReference type="CDD" id="cd00085">
    <property type="entry name" value="HNHc"/>
    <property type="match status" value="1"/>
</dbReference>
<organism evidence="2">
    <name type="scientific">Salvia splendens</name>
    <name type="common">Scarlet sage</name>
    <dbReference type="NCBI Taxonomy" id="180675"/>
    <lineage>
        <taxon>Eukaryota</taxon>
        <taxon>Viridiplantae</taxon>
        <taxon>Streptophyta</taxon>
        <taxon>Embryophyta</taxon>
        <taxon>Tracheophyta</taxon>
        <taxon>Spermatophyta</taxon>
        <taxon>Magnoliopsida</taxon>
        <taxon>eudicotyledons</taxon>
        <taxon>Gunneridae</taxon>
        <taxon>Pentapetalae</taxon>
        <taxon>asterids</taxon>
        <taxon>lamiids</taxon>
        <taxon>Lamiales</taxon>
        <taxon>Lamiaceae</taxon>
        <taxon>Nepetoideae</taxon>
        <taxon>Mentheae</taxon>
        <taxon>Salviinae</taxon>
        <taxon>Salvia</taxon>
        <taxon>Salvia subgen. Calosphace</taxon>
        <taxon>core Calosphace</taxon>
    </lineage>
</organism>
<dbReference type="EMBL" id="PNBA02000022">
    <property type="protein sequence ID" value="KAG6386073.1"/>
    <property type="molecule type" value="Genomic_DNA"/>
</dbReference>
<dbReference type="Gene3D" id="2.30.240.10">
    <property type="entry name" value="At5g01610-like"/>
    <property type="match status" value="1"/>
</dbReference>
<evidence type="ECO:0000313" key="3">
    <source>
        <dbReference type="Proteomes" id="UP000298416"/>
    </source>
</evidence>
<comment type="caution">
    <text evidence="2">The sequence shown here is derived from an EMBL/GenBank/DDBJ whole genome shotgun (WGS) entry which is preliminary data.</text>
</comment>
<dbReference type="Gene3D" id="1.10.30.50">
    <property type="match status" value="1"/>
</dbReference>
<gene>
    <name evidence="2" type="ORF">SASPL_154959</name>
</gene>
<dbReference type="Proteomes" id="UP000298416">
    <property type="component" value="Unassembled WGS sequence"/>
</dbReference>
<dbReference type="InterPro" id="IPR007493">
    <property type="entry name" value="DUF538"/>
</dbReference>
<keyword evidence="3" id="KW-1185">Reference proteome</keyword>
<reference evidence="2" key="1">
    <citation type="submission" date="2018-01" db="EMBL/GenBank/DDBJ databases">
        <authorList>
            <person name="Mao J.F."/>
        </authorList>
    </citation>
    <scope>NUCLEOTIDE SEQUENCE</scope>
    <source>
        <strain evidence="2">Huo1</strain>
        <tissue evidence="2">Leaf</tissue>
    </source>
</reference>
<evidence type="ECO:0000256" key="1">
    <source>
        <dbReference type="SAM" id="MobiDB-lite"/>
    </source>
</evidence>
<proteinExistence type="predicted"/>
<reference evidence="2" key="2">
    <citation type="submission" date="2020-08" db="EMBL/GenBank/DDBJ databases">
        <title>Plant Genome Project.</title>
        <authorList>
            <person name="Zhang R.-G."/>
        </authorList>
    </citation>
    <scope>NUCLEOTIDE SEQUENCE</scope>
    <source>
        <strain evidence="2">Huo1</strain>
        <tissue evidence="2">Leaf</tissue>
    </source>
</reference>
<dbReference type="AlphaFoldDB" id="A0A8X8W151"/>
<feature type="region of interest" description="Disordered" evidence="1">
    <location>
        <begin position="217"/>
        <end position="245"/>
    </location>
</feature>
<protein>
    <recommendedName>
        <fullName evidence="4">HNH domain-containing protein</fullName>
    </recommendedName>
</protein>
<evidence type="ECO:0008006" key="4">
    <source>
        <dbReference type="Google" id="ProtNLM"/>
    </source>
</evidence>
<name>A0A8X8W151_SALSN</name>